<evidence type="ECO:0000256" key="7">
    <source>
        <dbReference type="ARBA" id="ARBA00023002"/>
    </source>
</evidence>
<feature type="transmembrane region" description="Helical" evidence="10">
    <location>
        <begin position="571"/>
        <end position="591"/>
    </location>
</feature>
<evidence type="ECO:0000259" key="12">
    <source>
        <dbReference type="Pfam" id="PF07992"/>
    </source>
</evidence>
<dbReference type="InterPro" id="IPR041854">
    <property type="entry name" value="BFD-like_2Fe2S-bd_dom_sf"/>
</dbReference>
<evidence type="ECO:0000259" key="11">
    <source>
        <dbReference type="Pfam" id="PF04324"/>
    </source>
</evidence>
<accession>A0ABS8NE31</accession>
<dbReference type="InterPro" id="IPR007419">
    <property type="entry name" value="BFD-like_2Fe2S-bd_dom"/>
</dbReference>
<comment type="caution">
    <text evidence="13">The sequence shown here is derived from an EMBL/GenBank/DDBJ whole genome shotgun (WGS) entry which is preliminary data.</text>
</comment>
<keyword evidence="10" id="KW-1133">Transmembrane helix</keyword>
<evidence type="ECO:0000256" key="5">
    <source>
        <dbReference type="ARBA" id="ARBA00022617"/>
    </source>
</evidence>
<evidence type="ECO:0000256" key="4">
    <source>
        <dbReference type="ARBA" id="ARBA00010429"/>
    </source>
</evidence>
<keyword evidence="9" id="KW-0411">Iron-sulfur</keyword>
<feature type="domain" description="BFD-like [2Fe-2S]-binding" evidence="11">
    <location>
        <begin position="436"/>
        <end position="478"/>
    </location>
</feature>
<keyword evidence="14" id="KW-1185">Reference proteome</keyword>
<protein>
    <submittedName>
        <fullName evidence="13">FAD-dependent oxidoreductase</fullName>
    </submittedName>
</protein>
<evidence type="ECO:0000256" key="2">
    <source>
        <dbReference type="ARBA" id="ARBA00001966"/>
    </source>
</evidence>
<dbReference type="EMBL" id="JAJKFW010000003">
    <property type="protein sequence ID" value="MCC9640721.1"/>
    <property type="molecule type" value="Genomic_DNA"/>
</dbReference>
<evidence type="ECO:0000256" key="3">
    <source>
        <dbReference type="ARBA" id="ARBA00005096"/>
    </source>
</evidence>
<evidence type="ECO:0000256" key="8">
    <source>
        <dbReference type="ARBA" id="ARBA00023004"/>
    </source>
</evidence>
<dbReference type="RefSeq" id="WP_230270330.1">
    <property type="nucleotide sequence ID" value="NZ_JAJKFW010000003.1"/>
</dbReference>
<keyword evidence="10" id="KW-0812">Transmembrane</keyword>
<dbReference type="PANTHER" id="PTHR43809:SF1">
    <property type="entry name" value="NITRITE REDUCTASE (NADH) LARGE SUBUNIT"/>
    <property type="match status" value="1"/>
</dbReference>
<keyword evidence="10" id="KW-0472">Membrane</keyword>
<feature type="transmembrane region" description="Helical" evidence="10">
    <location>
        <begin position="646"/>
        <end position="668"/>
    </location>
</feature>
<sequence>MSVAISANPPANVDAVSTKRLVIVGGGMAAHGLCKRLIEHSDGTEFEITLFGEEPRPAYDRVNLSSLMSGSTEDDLLLSPKEWYQQHKIRLQVGRRITALDPEQQVVTDDTGAKHTYDQLVLATGSYPWVPPIEGTKQRGVFVYRTIDDLQAIQQYVQQTSAKTSAVIGGGLLGLEAAKVIQNLGLRTTILEVAPGLMPRQLDAQGAKVLREKVQELGVDVHVTRRTESIVAKGSQLSLNFQNAEPLDVEIVLVAAGIRPRDELAHDAGLKLGPRGGIAVNRHLETSVPNVYAIGECAAVDGHIHGLVAPCYRMADVLAARLFGEPAVFNDTEESVELKLLGVPVITLGKAIGESTSGVVVTHDGDEGHRKLLLEQGRMVGAASVGHWEDVDLIRMSVAQHKRLWPTQRVRFVRTGTPYVGGTGLPIAQWPGHATVCSCMGITRQQLGTAISEGHQSAPAMSLATGAGTACGTCRNLLCELAGETATPTRVSGATMVLVSSILSVLVGLIVLLAPPIPLATSVQDPWREIDILWRDDFLKQVSGYSLLACFVLALTFSMRKRLRFLQWGNYGWWRAAHASIGTLMAMGLIAHTGIRMGDHLNFALSLTFVLLTIVGGLAGITSALENRLTGDSAMFVRAWRPKLTWMHIVLFVPMPALLAGHILSVYWY</sequence>
<comment type="cofactor">
    <cofactor evidence="2">
        <name>[4Fe-4S] cluster</name>
        <dbReference type="ChEBI" id="CHEBI:49883"/>
    </cofactor>
</comment>
<dbReference type="Pfam" id="PF04324">
    <property type="entry name" value="Fer2_BFD"/>
    <property type="match status" value="1"/>
</dbReference>
<feature type="transmembrane region" description="Helical" evidence="10">
    <location>
        <begin position="603"/>
        <end position="625"/>
    </location>
</feature>
<dbReference type="PANTHER" id="PTHR43809">
    <property type="entry name" value="NITRITE REDUCTASE (NADH) LARGE SUBUNIT"/>
    <property type="match status" value="1"/>
</dbReference>
<evidence type="ECO:0000313" key="14">
    <source>
        <dbReference type="Proteomes" id="UP001430306"/>
    </source>
</evidence>
<dbReference type="PRINTS" id="PR00368">
    <property type="entry name" value="FADPNR"/>
</dbReference>
<gene>
    <name evidence="13" type="ORF">LOC71_00425</name>
</gene>
<dbReference type="InterPro" id="IPR036188">
    <property type="entry name" value="FAD/NAD-bd_sf"/>
</dbReference>
<evidence type="ECO:0000256" key="9">
    <source>
        <dbReference type="ARBA" id="ARBA00023014"/>
    </source>
</evidence>
<dbReference type="InterPro" id="IPR023753">
    <property type="entry name" value="FAD/NAD-binding_dom"/>
</dbReference>
<dbReference type="Pfam" id="PF07992">
    <property type="entry name" value="Pyr_redox_2"/>
    <property type="match status" value="1"/>
</dbReference>
<evidence type="ECO:0000313" key="13">
    <source>
        <dbReference type="EMBL" id="MCC9640721.1"/>
    </source>
</evidence>
<feature type="transmembrane region" description="Helical" evidence="10">
    <location>
        <begin position="538"/>
        <end position="559"/>
    </location>
</feature>
<name>A0ABS8NE31_9BACT</name>
<dbReference type="SUPFAM" id="SSF51905">
    <property type="entry name" value="FAD/NAD(P)-binding domain"/>
    <property type="match status" value="2"/>
</dbReference>
<dbReference type="PRINTS" id="PR00411">
    <property type="entry name" value="PNDRDTASEI"/>
</dbReference>
<keyword evidence="6" id="KW-0479">Metal-binding</keyword>
<feature type="transmembrane region" description="Helical" evidence="10">
    <location>
        <begin position="497"/>
        <end position="518"/>
    </location>
</feature>
<evidence type="ECO:0000256" key="10">
    <source>
        <dbReference type="SAM" id="Phobius"/>
    </source>
</evidence>
<proteinExistence type="inferred from homology"/>
<dbReference type="InterPro" id="IPR052034">
    <property type="entry name" value="NasD-like"/>
</dbReference>
<comment type="cofactor">
    <cofactor evidence="1">
        <name>siroheme</name>
        <dbReference type="ChEBI" id="CHEBI:60052"/>
    </cofactor>
</comment>
<reference evidence="13" key="1">
    <citation type="submission" date="2021-11" db="EMBL/GenBank/DDBJ databases">
        <title>Genome sequence.</title>
        <authorList>
            <person name="Sun Q."/>
        </authorList>
    </citation>
    <scope>NUCLEOTIDE SEQUENCE</scope>
    <source>
        <strain evidence="13">JC740</strain>
    </source>
</reference>
<organism evidence="13 14">
    <name type="scientific">Rhodopirellula halodulae</name>
    <dbReference type="NCBI Taxonomy" id="2894198"/>
    <lineage>
        <taxon>Bacteria</taxon>
        <taxon>Pseudomonadati</taxon>
        <taxon>Planctomycetota</taxon>
        <taxon>Planctomycetia</taxon>
        <taxon>Pirellulales</taxon>
        <taxon>Pirellulaceae</taxon>
        <taxon>Rhodopirellula</taxon>
    </lineage>
</organism>
<keyword evidence="8" id="KW-0408">Iron</keyword>
<dbReference type="Gene3D" id="3.50.50.60">
    <property type="entry name" value="FAD/NAD(P)-binding domain"/>
    <property type="match status" value="2"/>
</dbReference>
<feature type="domain" description="FAD/NAD(P)-binding" evidence="12">
    <location>
        <begin position="20"/>
        <end position="301"/>
    </location>
</feature>
<dbReference type="Proteomes" id="UP001430306">
    <property type="component" value="Unassembled WGS sequence"/>
</dbReference>
<evidence type="ECO:0000256" key="6">
    <source>
        <dbReference type="ARBA" id="ARBA00022723"/>
    </source>
</evidence>
<keyword evidence="5" id="KW-0349">Heme</keyword>
<comment type="similarity">
    <text evidence="4">Belongs to the nitrite and sulfite reductase 4Fe-4S domain family.</text>
</comment>
<keyword evidence="7" id="KW-0560">Oxidoreductase</keyword>
<evidence type="ECO:0000256" key="1">
    <source>
        <dbReference type="ARBA" id="ARBA00001929"/>
    </source>
</evidence>
<dbReference type="Gene3D" id="1.10.10.1100">
    <property type="entry name" value="BFD-like [2Fe-2S]-binding domain"/>
    <property type="match status" value="1"/>
</dbReference>
<comment type="pathway">
    <text evidence="3">Nitrogen metabolism; nitrate reduction (assimilation).</text>
</comment>